<reference evidence="2" key="1">
    <citation type="submission" date="2023-05" db="EMBL/GenBank/DDBJ databases">
        <authorList>
            <person name="Stuckert A."/>
        </authorList>
    </citation>
    <scope>NUCLEOTIDE SEQUENCE</scope>
</reference>
<feature type="chain" id="PRO_5047162639" description="Secreted protein" evidence="1">
    <location>
        <begin position="17"/>
        <end position="66"/>
    </location>
</feature>
<dbReference type="EMBL" id="CATNWA010013661">
    <property type="protein sequence ID" value="CAI9565608.1"/>
    <property type="molecule type" value="Genomic_DNA"/>
</dbReference>
<name>A0ABN9D227_9NEOB</name>
<proteinExistence type="predicted"/>
<organism evidence="2 3">
    <name type="scientific">Staurois parvus</name>
    <dbReference type="NCBI Taxonomy" id="386267"/>
    <lineage>
        <taxon>Eukaryota</taxon>
        <taxon>Metazoa</taxon>
        <taxon>Chordata</taxon>
        <taxon>Craniata</taxon>
        <taxon>Vertebrata</taxon>
        <taxon>Euteleostomi</taxon>
        <taxon>Amphibia</taxon>
        <taxon>Batrachia</taxon>
        <taxon>Anura</taxon>
        <taxon>Neobatrachia</taxon>
        <taxon>Ranoidea</taxon>
        <taxon>Ranidae</taxon>
        <taxon>Staurois</taxon>
    </lineage>
</organism>
<gene>
    <name evidence="2" type="ORF">SPARVUS_LOCUS6198895</name>
</gene>
<evidence type="ECO:0000313" key="3">
    <source>
        <dbReference type="Proteomes" id="UP001162483"/>
    </source>
</evidence>
<sequence length="66" mass="7264">VLCVFYCVCCVCVLLGRHPVLVCNTKQHAEADRGEICIVYIQTSPQSVILGDHRVPAGHLYPGPRD</sequence>
<evidence type="ECO:0000256" key="1">
    <source>
        <dbReference type="SAM" id="SignalP"/>
    </source>
</evidence>
<evidence type="ECO:0008006" key="4">
    <source>
        <dbReference type="Google" id="ProtNLM"/>
    </source>
</evidence>
<feature type="signal peptide" evidence="1">
    <location>
        <begin position="1"/>
        <end position="16"/>
    </location>
</feature>
<keyword evidence="3" id="KW-1185">Reference proteome</keyword>
<comment type="caution">
    <text evidence="2">The sequence shown here is derived from an EMBL/GenBank/DDBJ whole genome shotgun (WGS) entry which is preliminary data.</text>
</comment>
<dbReference type="Proteomes" id="UP001162483">
    <property type="component" value="Unassembled WGS sequence"/>
</dbReference>
<protein>
    <recommendedName>
        <fullName evidence="4">Secreted protein</fullName>
    </recommendedName>
</protein>
<feature type="non-terminal residue" evidence="2">
    <location>
        <position position="1"/>
    </location>
</feature>
<keyword evidence="1" id="KW-0732">Signal</keyword>
<accession>A0ABN9D227</accession>
<evidence type="ECO:0000313" key="2">
    <source>
        <dbReference type="EMBL" id="CAI9565608.1"/>
    </source>
</evidence>